<keyword evidence="1" id="KW-0677">Repeat</keyword>
<evidence type="ECO:0000256" key="1">
    <source>
        <dbReference type="ARBA" id="ARBA00022737"/>
    </source>
</evidence>
<dbReference type="SUPFAM" id="SSF52058">
    <property type="entry name" value="L domain-like"/>
    <property type="match status" value="1"/>
</dbReference>
<protein>
    <recommendedName>
        <fullName evidence="8">NB-ARC domain-containing protein</fullName>
    </recommendedName>
</protein>
<keyword evidence="7" id="KW-1185">Reference proteome</keyword>
<dbReference type="InterPro" id="IPR044974">
    <property type="entry name" value="Disease_R_plants"/>
</dbReference>
<dbReference type="InterPro" id="IPR032675">
    <property type="entry name" value="LRR_dom_sf"/>
</dbReference>
<dbReference type="PRINTS" id="PR00364">
    <property type="entry name" value="DISEASERSIST"/>
</dbReference>
<dbReference type="FunFam" id="1.10.10.10:FF:000322">
    <property type="entry name" value="Probable disease resistance protein At1g63360"/>
    <property type="match status" value="1"/>
</dbReference>
<dbReference type="GO" id="GO:0042742">
    <property type="term" value="P:defense response to bacterium"/>
    <property type="evidence" value="ECO:0007669"/>
    <property type="project" value="UniProtKB-ARBA"/>
</dbReference>
<dbReference type="InterPro" id="IPR042197">
    <property type="entry name" value="Apaf_helical"/>
</dbReference>
<proteinExistence type="predicted"/>
<dbReference type="SUPFAM" id="SSF52540">
    <property type="entry name" value="P-loop containing nucleoside triphosphate hydrolases"/>
    <property type="match status" value="1"/>
</dbReference>
<dbReference type="Gene3D" id="3.40.50.300">
    <property type="entry name" value="P-loop containing nucleotide triphosphate hydrolases"/>
    <property type="match status" value="1"/>
</dbReference>
<evidence type="ECO:0008006" key="8">
    <source>
        <dbReference type="Google" id="ProtNLM"/>
    </source>
</evidence>
<sequence length="804" mass="90954">MMKRVKHVKIWHRLALQLRQINAELEDTTKRRQRYVTPLMGSSNQHAISTNGTVLCLAREEDLVGVEEIATTLKGWLVNDLKERNTKITTVWGMGGVGKTTLVDHVYKIVKLDFDAAAWVTVSKSYQVEDMLRKIATEFGILDDATHMEIRSIVDIIRNHLEGYLFGDILVFKLSYPPAGGVFPTNSTSRFVLTSRMFEVASLATSNCTIKLEPLGLEHSWKLFCKVAFRNSDGRCPSELQDLGVQFLHKCQGLPIAIACIGRVLSFKNPTYAEWNEVYKELELQSTNNVIQSVDIILKVSLEDLPCELKNCFLHCAIFPEDYEMSRRTLIRHWITSGFIKEKESKTLEQVAGDYDLNDLVNRILLQVVTRNASGRVKNCRMHDVIRQLAVEKAAKEGFGKVYEDHGTLSENNGTHSRCQYRAPTKYSARHLRAIYAFTSFVDIDLLRHILASSVLLAALDLRGTQIKMLPNEVFSLFNLRFLGLRDTRIEILPEAIGRLTNLEVLDAARTCLLSLPKNIVKLNRLRHLYATVAVTQDHITCYRGVKLPRGMRNLTGLHILQAVTASSETLCDVAALKELRKISIDHVTSEYSLNLRSALVNMINLVNLVISTSNKNEVLPLEELQLPKTLCKLALIGQLEKKREPHILSSWLHLNNLTSLCLTFSKLDENSFPSVMVLQSLCFLAIFQAYDGKTLCFPAQSFPRLRELEIWGAPQLNQVVIEEDALGSLVSLSLGVCPQLNLLPHGIEYLTVLDKLSLVNTTDELIDMLNQEPDEANECKAELMKISHIREFLNFKLYALVQR</sequence>
<dbReference type="EMBL" id="CP144745">
    <property type="protein sequence ID" value="WVZ53732.1"/>
    <property type="molecule type" value="Genomic_DNA"/>
</dbReference>
<dbReference type="Gene3D" id="3.80.10.10">
    <property type="entry name" value="Ribonuclease Inhibitor"/>
    <property type="match status" value="1"/>
</dbReference>
<dbReference type="Pfam" id="PF00931">
    <property type="entry name" value="NB-ARC"/>
    <property type="match status" value="1"/>
</dbReference>
<keyword evidence="2" id="KW-0611">Plant defense</keyword>
<dbReference type="GO" id="GO:0002758">
    <property type="term" value="P:innate immune response-activating signaling pathway"/>
    <property type="evidence" value="ECO:0007669"/>
    <property type="project" value="UniProtKB-ARBA"/>
</dbReference>
<dbReference type="GO" id="GO:0043531">
    <property type="term" value="F:ADP binding"/>
    <property type="evidence" value="ECO:0007669"/>
    <property type="project" value="InterPro"/>
</dbReference>
<dbReference type="AlphaFoldDB" id="A0AAQ3SJ83"/>
<gene>
    <name evidence="6" type="ORF">U9M48_004637</name>
</gene>
<dbReference type="InterPro" id="IPR036388">
    <property type="entry name" value="WH-like_DNA-bd_sf"/>
</dbReference>
<evidence type="ECO:0000313" key="7">
    <source>
        <dbReference type="Proteomes" id="UP001341281"/>
    </source>
</evidence>
<accession>A0AAQ3SJ83</accession>
<dbReference type="Pfam" id="PF23598">
    <property type="entry name" value="LRR_14"/>
    <property type="match status" value="1"/>
</dbReference>
<evidence type="ECO:0000313" key="6">
    <source>
        <dbReference type="EMBL" id="WVZ53732.1"/>
    </source>
</evidence>
<feature type="domain" description="Disease resistance R13L4/SHOC-2-like LRR" evidence="5">
    <location>
        <begin position="431"/>
        <end position="786"/>
    </location>
</feature>
<dbReference type="InterPro" id="IPR058922">
    <property type="entry name" value="WHD_DRP"/>
</dbReference>
<dbReference type="InterPro" id="IPR055414">
    <property type="entry name" value="LRR_R13L4/SHOC2-like"/>
</dbReference>
<feature type="domain" description="NB-ARC" evidence="3">
    <location>
        <begin position="77"/>
        <end position="233"/>
    </location>
</feature>
<name>A0AAQ3SJ83_PASNO</name>
<dbReference type="Pfam" id="PF23559">
    <property type="entry name" value="WHD_DRP"/>
    <property type="match status" value="1"/>
</dbReference>
<dbReference type="InterPro" id="IPR002182">
    <property type="entry name" value="NB-ARC"/>
</dbReference>
<feature type="domain" description="Disease resistance protein winged helix" evidence="4">
    <location>
        <begin position="318"/>
        <end position="390"/>
    </location>
</feature>
<dbReference type="Proteomes" id="UP001341281">
    <property type="component" value="Chromosome 01"/>
</dbReference>
<dbReference type="Gene3D" id="1.10.8.430">
    <property type="entry name" value="Helical domain of apoptotic protease-activating factors"/>
    <property type="match status" value="1"/>
</dbReference>
<evidence type="ECO:0000259" key="3">
    <source>
        <dbReference type="Pfam" id="PF00931"/>
    </source>
</evidence>
<reference evidence="6 7" key="1">
    <citation type="submission" date="2024-02" db="EMBL/GenBank/DDBJ databases">
        <title>High-quality chromosome-scale genome assembly of Pensacola bahiagrass (Paspalum notatum Flugge var. saurae).</title>
        <authorList>
            <person name="Vega J.M."/>
            <person name="Podio M."/>
            <person name="Orjuela J."/>
            <person name="Siena L.A."/>
            <person name="Pessino S.C."/>
            <person name="Combes M.C."/>
            <person name="Mariac C."/>
            <person name="Albertini E."/>
            <person name="Pupilli F."/>
            <person name="Ortiz J.P.A."/>
            <person name="Leblanc O."/>
        </authorList>
    </citation>
    <scope>NUCLEOTIDE SEQUENCE [LARGE SCALE GENOMIC DNA]</scope>
    <source>
        <strain evidence="6">R1</strain>
        <tissue evidence="6">Leaf</tissue>
    </source>
</reference>
<dbReference type="InterPro" id="IPR027417">
    <property type="entry name" value="P-loop_NTPase"/>
</dbReference>
<evidence type="ECO:0000259" key="4">
    <source>
        <dbReference type="Pfam" id="PF23559"/>
    </source>
</evidence>
<dbReference type="PANTHER" id="PTHR23155">
    <property type="entry name" value="DISEASE RESISTANCE PROTEIN RP"/>
    <property type="match status" value="1"/>
</dbReference>
<evidence type="ECO:0000256" key="2">
    <source>
        <dbReference type="ARBA" id="ARBA00022821"/>
    </source>
</evidence>
<dbReference type="GO" id="GO:0009626">
    <property type="term" value="P:plant-type hypersensitive response"/>
    <property type="evidence" value="ECO:0007669"/>
    <property type="project" value="UniProtKB-ARBA"/>
</dbReference>
<evidence type="ECO:0000259" key="5">
    <source>
        <dbReference type="Pfam" id="PF23598"/>
    </source>
</evidence>
<dbReference type="Gene3D" id="1.10.10.10">
    <property type="entry name" value="Winged helix-like DNA-binding domain superfamily/Winged helix DNA-binding domain"/>
    <property type="match status" value="1"/>
</dbReference>
<organism evidence="6 7">
    <name type="scientific">Paspalum notatum var. saurae</name>
    <dbReference type="NCBI Taxonomy" id="547442"/>
    <lineage>
        <taxon>Eukaryota</taxon>
        <taxon>Viridiplantae</taxon>
        <taxon>Streptophyta</taxon>
        <taxon>Embryophyta</taxon>
        <taxon>Tracheophyta</taxon>
        <taxon>Spermatophyta</taxon>
        <taxon>Magnoliopsida</taxon>
        <taxon>Liliopsida</taxon>
        <taxon>Poales</taxon>
        <taxon>Poaceae</taxon>
        <taxon>PACMAD clade</taxon>
        <taxon>Panicoideae</taxon>
        <taxon>Andropogonodae</taxon>
        <taxon>Paspaleae</taxon>
        <taxon>Paspalinae</taxon>
        <taxon>Paspalum</taxon>
    </lineage>
</organism>
<dbReference type="PANTHER" id="PTHR23155:SF931">
    <property type="entry name" value="OS01G0547000 PROTEIN"/>
    <property type="match status" value="1"/>
</dbReference>